<dbReference type="OrthoDB" id="1863475at2759"/>
<feature type="compositionally biased region" description="Low complexity" evidence="1">
    <location>
        <begin position="111"/>
        <end position="120"/>
    </location>
</feature>
<name>A0A5C7H1L6_9ROSI</name>
<evidence type="ECO:0000313" key="3">
    <source>
        <dbReference type="Proteomes" id="UP000323000"/>
    </source>
</evidence>
<feature type="region of interest" description="Disordered" evidence="1">
    <location>
        <begin position="83"/>
        <end position="120"/>
    </location>
</feature>
<keyword evidence="3" id="KW-1185">Reference proteome</keyword>
<dbReference type="Proteomes" id="UP000323000">
    <property type="component" value="Chromosome 11"/>
</dbReference>
<dbReference type="PANTHER" id="PTHR35751">
    <property type="match status" value="1"/>
</dbReference>
<sequence length="174" mass="19196">MPIEMPKGLLFSVDTFTPTSRSTVAEIKSSGFRFKPKAVNFHDKPCQINNGEIDFQGNSVELSSEEFHDDFDAESILDEEIEQDTETEMGGAQALKRIPRIKFPQRHSNPSGSASQSQSASITGDHAFFLSSNPSTTLGGKASLQPKRKPVSNEEIEAILIFTWITILMGMDDN</sequence>
<organism evidence="2 3">
    <name type="scientific">Acer yangbiense</name>
    <dbReference type="NCBI Taxonomy" id="1000413"/>
    <lineage>
        <taxon>Eukaryota</taxon>
        <taxon>Viridiplantae</taxon>
        <taxon>Streptophyta</taxon>
        <taxon>Embryophyta</taxon>
        <taxon>Tracheophyta</taxon>
        <taxon>Spermatophyta</taxon>
        <taxon>Magnoliopsida</taxon>
        <taxon>eudicotyledons</taxon>
        <taxon>Gunneridae</taxon>
        <taxon>Pentapetalae</taxon>
        <taxon>rosids</taxon>
        <taxon>malvids</taxon>
        <taxon>Sapindales</taxon>
        <taxon>Sapindaceae</taxon>
        <taxon>Hippocastanoideae</taxon>
        <taxon>Acereae</taxon>
        <taxon>Acer</taxon>
    </lineage>
</organism>
<reference evidence="3" key="1">
    <citation type="journal article" date="2019" name="Gigascience">
        <title>De novo genome assembly of the endangered Acer yangbiense, a plant species with extremely small populations endemic to Yunnan Province, China.</title>
        <authorList>
            <person name="Yang J."/>
            <person name="Wariss H.M."/>
            <person name="Tao L."/>
            <person name="Zhang R."/>
            <person name="Yun Q."/>
            <person name="Hollingsworth P."/>
            <person name="Dao Z."/>
            <person name="Luo G."/>
            <person name="Guo H."/>
            <person name="Ma Y."/>
            <person name="Sun W."/>
        </authorList>
    </citation>
    <scope>NUCLEOTIDE SEQUENCE [LARGE SCALE GENOMIC DNA]</scope>
    <source>
        <strain evidence="3">cv. Malutang</strain>
    </source>
</reference>
<dbReference type="PANTHER" id="PTHR35751:SF3">
    <property type="entry name" value="OS06G0530200 PROTEIN"/>
    <property type="match status" value="1"/>
</dbReference>
<protein>
    <submittedName>
        <fullName evidence="2">Uncharacterized protein</fullName>
    </submittedName>
</protein>
<gene>
    <name evidence="2" type="ORF">EZV62_023193</name>
</gene>
<dbReference type="AlphaFoldDB" id="A0A5C7H1L6"/>
<comment type="caution">
    <text evidence="2">The sequence shown here is derived from an EMBL/GenBank/DDBJ whole genome shotgun (WGS) entry which is preliminary data.</text>
</comment>
<proteinExistence type="predicted"/>
<evidence type="ECO:0000256" key="1">
    <source>
        <dbReference type="SAM" id="MobiDB-lite"/>
    </source>
</evidence>
<dbReference type="EMBL" id="VAHF01000011">
    <property type="protein sequence ID" value="TXG50669.1"/>
    <property type="molecule type" value="Genomic_DNA"/>
</dbReference>
<evidence type="ECO:0000313" key="2">
    <source>
        <dbReference type="EMBL" id="TXG50669.1"/>
    </source>
</evidence>
<accession>A0A5C7H1L6</accession>